<reference evidence="16 17" key="1">
    <citation type="submission" date="2015-04" db="EMBL/GenBank/DDBJ databases">
        <title>Complete genome sequence of Schizopora paradoxa KUC8140, a cosmopolitan wood degrader in East Asia.</title>
        <authorList>
            <consortium name="DOE Joint Genome Institute"/>
            <person name="Min B."/>
            <person name="Park H."/>
            <person name="Jang Y."/>
            <person name="Kim J.-J."/>
            <person name="Kim K.H."/>
            <person name="Pangilinan J."/>
            <person name="Lipzen A."/>
            <person name="Riley R."/>
            <person name="Grigoriev I.V."/>
            <person name="Spatafora J.W."/>
            <person name="Choi I.-G."/>
        </authorList>
    </citation>
    <scope>NUCLEOTIDE SEQUENCE [LARGE SCALE GENOMIC DNA]</scope>
    <source>
        <strain evidence="16 17">KUC8140</strain>
    </source>
</reference>
<comment type="function">
    <text evidence="10 12">Component of the cleavage factor I (CF I) involved in pre-mRNA 3'-end processing.</text>
</comment>
<dbReference type="SUPFAM" id="SSF57756">
    <property type="entry name" value="Retrovirus zinc finger-like domains"/>
    <property type="match status" value="1"/>
</dbReference>
<dbReference type="GO" id="GO:0003723">
    <property type="term" value="F:RNA binding"/>
    <property type="evidence" value="ECO:0007669"/>
    <property type="project" value="UniProtKB-UniRule"/>
</dbReference>
<feature type="compositionally biased region" description="Gly residues" evidence="13">
    <location>
        <begin position="228"/>
        <end position="238"/>
    </location>
</feature>
<evidence type="ECO:0000256" key="13">
    <source>
        <dbReference type="SAM" id="MobiDB-lite"/>
    </source>
</evidence>
<protein>
    <recommendedName>
        <fullName evidence="12">mRNA 3'-end-processing protein</fullName>
    </recommendedName>
</protein>
<evidence type="ECO:0000256" key="4">
    <source>
        <dbReference type="ARBA" id="ARBA00022723"/>
    </source>
</evidence>
<dbReference type="Gene3D" id="4.10.60.10">
    <property type="entry name" value="Zinc finger, CCHC-type"/>
    <property type="match status" value="1"/>
</dbReference>
<evidence type="ECO:0000259" key="14">
    <source>
        <dbReference type="PROSITE" id="PS50103"/>
    </source>
</evidence>
<feature type="region of interest" description="Disordered" evidence="13">
    <location>
        <begin position="317"/>
        <end position="336"/>
    </location>
</feature>
<keyword evidence="8 12" id="KW-0694">RNA-binding</keyword>
<dbReference type="GO" id="GO:0005634">
    <property type="term" value="C:nucleus"/>
    <property type="evidence" value="ECO:0007669"/>
    <property type="project" value="UniProtKB-SubCell"/>
</dbReference>
<dbReference type="SMART" id="SM00356">
    <property type="entry name" value="ZnF_C3H1"/>
    <property type="match status" value="4"/>
</dbReference>
<dbReference type="GO" id="GO:0031124">
    <property type="term" value="P:mRNA 3'-end processing"/>
    <property type="evidence" value="ECO:0007669"/>
    <property type="project" value="UniProtKB-UniRule"/>
</dbReference>
<evidence type="ECO:0000256" key="1">
    <source>
        <dbReference type="ARBA" id="ARBA00004123"/>
    </source>
</evidence>
<feature type="zinc finger region" description="C3H1-type" evidence="11">
    <location>
        <begin position="181"/>
        <end position="203"/>
    </location>
</feature>
<accession>A0A0H2RZ37</accession>
<evidence type="ECO:0000313" key="16">
    <source>
        <dbReference type="EMBL" id="KLO17375.1"/>
    </source>
</evidence>
<proteinExistence type="inferred from homology"/>
<feature type="compositionally biased region" description="Pro residues" evidence="13">
    <location>
        <begin position="204"/>
        <end position="227"/>
    </location>
</feature>
<evidence type="ECO:0000259" key="15">
    <source>
        <dbReference type="PROSITE" id="PS50158"/>
    </source>
</evidence>
<dbReference type="EMBL" id="KQ085905">
    <property type="protein sequence ID" value="KLO17375.1"/>
    <property type="molecule type" value="Genomic_DNA"/>
</dbReference>
<feature type="domain" description="C3H1-type" evidence="14">
    <location>
        <begin position="125"/>
        <end position="153"/>
    </location>
</feature>
<dbReference type="Pfam" id="PF18345">
    <property type="entry name" value="zf_CCCH_4"/>
    <property type="match status" value="1"/>
</dbReference>
<dbReference type="InterPro" id="IPR000571">
    <property type="entry name" value="Znf_CCCH"/>
</dbReference>
<evidence type="ECO:0000256" key="12">
    <source>
        <dbReference type="RuleBase" id="RU369008"/>
    </source>
</evidence>
<keyword evidence="6 11" id="KW-0863">Zinc-finger</keyword>
<comment type="similarity">
    <text evidence="2 12">Belongs to the CPSF4/YTH1 family.</text>
</comment>
<evidence type="ECO:0000256" key="8">
    <source>
        <dbReference type="ARBA" id="ARBA00022884"/>
    </source>
</evidence>
<keyword evidence="7 11" id="KW-0862">Zinc</keyword>
<evidence type="ECO:0000256" key="9">
    <source>
        <dbReference type="ARBA" id="ARBA00023242"/>
    </source>
</evidence>
<dbReference type="PROSITE" id="PS50158">
    <property type="entry name" value="ZF_CCHC"/>
    <property type="match status" value="1"/>
</dbReference>
<dbReference type="Gene3D" id="4.10.1000.10">
    <property type="entry name" value="Zinc finger, CCCH-type"/>
    <property type="match status" value="2"/>
</dbReference>
<dbReference type="STRING" id="27342.A0A0H2RZ37"/>
<dbReference type="InterPro" id="IPR036855">
    <property type="entry name" value="Znf_CCCH_sf"/>
</dbReference>
<evidence type="ECO:0000256" key="7">
    <source>
        <dbReference type="ARBA" id="ARBA00022833"/>
    </source>
</evidence>
<dbReference type="Proteomes" id="UP000053477">
    <property type="component" value="Unassembled WGS sequence"/>
</dbReference>
<dbReference type="Pfam" id="PF14608">
    <property type="entry name" value="zf-CCCH_2"/>
    <property type="match status" value="1"/>
</dbReference>
<keyword evidence="3 12" id="KW-0507">mRNA processing</keyword>
<feature type="domain" description="C3H1-type" evidence="14">
    <location>
        <begin position="157"/>
        <end position="179"/>
    </location>
</feature>
<dbReference type="PANTHER" id="PTHR23102">
    <property type="entry name" value="CLEAVAGE AND POLYADENYLATION SPECIFICITY FACTOR SUBUNIT 4-RELATED"/>
    <property type="match status" value="1"/>
</dbReference>
<feature type="region of interest" description="Disordered" evidence="13">
    <location>
        <begin position="201"/>
        <end position="286"/>
    </location>
</feature>
<keyword evidence="9 12" id="KW-0539">Nucleus</keyword>
<dbReference type="InterPro" id="IPR001878">
    <property type="entry name" value="Znf_CCHC"/>
</dbReference>
<evidence type="ECO:0000256" key="10">
    <source>
        <dbReference type="ARBA" id="ARBA00024826"/>
    </source>
</evidence>
<feature type="domain" description="C3H1-type" evidence="14">
    <location>
        <begin position="97"/>
        <end position="124"/>
    </location>
</feature>
<dbReference type="Pfam" id="PF00642">
    <property type="entry name" value="zf-CCCH"/>
    <property type="match status" value="2"/>
</dbReference>
<organism evidence="16 17">
    <name type="scientific">Schizopora paradoxa</name>
    <dbReference type="NCBI Taxonomy" id="27342"/>
    <lineage>
        <taxon>Eukaryota</taxon>
        <taxon>Fungi</taxon>
        <taxon>Dikarya</taxon>
        <taxon>Basidiomycota</taxon>
        <taxon>Agaricomycotina</taxon>
        <taxon>Agaricomycetes</taxon>
        <taxon>Hymenochaetales</taxon>
        <taxon>Schizoporaceae</taxon>
        <taxon>Schizopora</taxon>
    </lineage>
</organism>
<gene>
    <name evidence="16" type="ORF">SCHPADRAFT_900650</name>
</gene>
<feature type="domain" description="C3H1-type" evidence="14">
    <location>
        <begin position="181"/>
        <end position="203"/>
    </location>
</feature>
<dbReference type="AlphaFoldDB" id="A0A0H2RZ37"/>
<feature type="zinc finger region" description="C3H1-type" evidence="11">
    <location>
        <begin position="97"/>
        <end position="124"/>
    </location>
</feature>
<dbReference type="SMART" id="SM00343">
    <property type="entry name" value="ZnF_C2HC"/>
    <property type="match status" value="1"/>
</dbReference>
<sequence>MSTSTMHPVDPLAGPSALQDAIKPQFHQVPISAENYIKNALGVRLDTDAQICRLALSPAGCPLGPLLCPLRHTDPAPSNFSNASANANANANPRDRERLSTVCKHWLRGLCKKGDACEFLHEYNLRRMPECRWFAEYGYCSSGDECLYVHPKERKIECPDYKRGFCKLGPTCPRKHVRRVACQSYLTGFCPAGPDCPRGHPKPELPPPSAYVPPPAPVRELGPPPPGFFGGGRFGQGGDYERQGGANGGPNSSYQSNFGGGGYQGYRDQQHGGGGGGYQGSGGGAQPRRNLDDILCFKCGAKGHYANHCRNRNVPGYRGGVERRHGGQPAAGEEDF</sequence>
<evidence type="ECO:0000256" key="3">
    <source>
        <dbReference type="ARBA" id="ARBA00022664"/>
    </source>
</evidence>
<dbReference type="FunFam" id="4.10.1000.10:FF:000017">
    <property type="entry name" value="Cleavage and polyadenylation specificity factor 30 kDa subunit"/>
    <property type="match status" value="1"/>
</dbReference>
<evidence type="ECO:0000256" key="11">
    <source>
        <dbReference type="PROSITE-ProRule" id="PRU00723"/>
    </source>
</evidence>
<evidence type="ECO:0000313" key="17">
    <source>
        <dbReference type="Proteomes" id="UP000053477"/>
    </source>
</evidence>
<dbReference type="PANTHER" id="PTHR23102:SF24">
    <property type="entry name" value="CLEAVAGE AND POLYADENYLATION SPECIFICITY FACTOR SUBUNIT 4"/>
    <property type="match status" value="1"/>
</dbReference>
<feature type="zinc finger region" description="C3H1-type" evidence="11">
    <location>
        <begin position="157"/>
        <end position="179"/>
    </location>
</feature>
<keyword evidence="4 11" id="KW-0479">Metal-binding</keyword>
<dbReference type="InterPro" id="IPR045348">
    <property type="entry name" value="CPSF4/Yth1"/>
</dbReference>
<name>A0A0H2RZ37_9AGAM</name>
<evidence type="ECO:0000256" key="5">
    <source>
        <dbReference type="ARBA" id="ARBA00022737"/>
    </source>
</evidence>
<dbReference type="PROSITE" id="PS50103">
    <property type="entry name" value="ZF_C3H1"/>
    <property type="match status" value="4"/>
</dbReference>
<feature type="domain" description="CCHC-type" evidence="15">
    <location>
        <begin position="296"/>
        <end position="311"/>
    </location>
</feature>
<dbReference type="InParanoid" id="A0A0H2RZ37"/>
<feature type="compositionally biased region" description="Gly residues" evidence="13">
    <location>
        <begin position="271"/>
        <end position="285"/>
    </location>
</feature>
<dbReference type="InterPro" id="IPR036875">
    <property type="entry name" value="Znf_CCHC_sf"/>
</dbReference>
<dbReference type="SUPFAM" id="SSF90229">
    <property type="entry name" value="CCCH zinc finger"/>
    <property type="match status" value="2"/>
</dbReference>
<comment type="subcellular location">
    <subcellularLocation>
        <location evidence="1 12">Nucleus</location>
    </subcellularLocation>
</comment>
<evidence type="ECO:0000256" key="2">
    <source>
        <dbReference type="ARBA" id="ARBA00008907"/>
    </source>
</evidence>
<dbReference type="GO" id="GO:0008270">
    <property type="term" value="F:zinc ion binding"/>
    <property type="evidence" value="ECO:0007669"/>
    <property type="project" value="UniProtKB-KW"/>
</dbReference>
<dbReference type="OrthoDB" id="1914176at2759"/>
<feature type="zinc finger region" description="C3H1-type" evidence="11">
    <location>
        <begin position="125"/>
        <end position="153"/>
    </location>
</feature>
<keyword evidence="5 12" id="KW-0677">Repeat</keyword>
<keyword evidence="17" id="KW-1185">Reference proteome</keyword>
<evidence type="ECO:0000256" key="6">
    <source>
        <dbReference type="ARBA" id="ARBA00022771"/>
    </source>
</evidence>